<keyword evidence="1" id="KW-1133">Transmembrane helix</keyword>
<proteinExistence type="predicted"/>
<accession>A0A1M5PKW1</accession>
<sequence>MPKSPIRRKAGTPSAVLKKVTAWLRYHPMSTDVVGLSVIAVILIWGYFK</sequence>
<dbReference type="AlphaFoldDB" id="A0A1M5PKW1"/>
<gene>
    <name evidence="2" type="ORF">SAMN02744645_2251</name>
</gene>
<dbReference type="RefSeq" id="WP_167369781.1">
    <property type="nucleotide sequence ID" value="NZ_FQXA01000003.1"/>
</dbReference>
<organism evidence="2 3">
    <name type="scientific">Stutzerimonas xanthomarina DSM 18231</name>
    <dbReference type="NCBI Taxonomy" id="1403346"/>
    <lineage>
        <taxon>Bacteria</taxon>
        <taxon>Pseudomonadati</taxon>
        <taxon>Pseudomonadota</taxon>
        <taxon>Gammaproteobacteria</taxon>
        <taxon>Pseudomonadales</taxon>
        <taxon>Pseudomonadaceae</taxon>
        <taxon>Stutzerimonas</taxon>
    </lineage>
</organism>
<reference evidence="2 3" key="1">
    <citation type="submission" date="2016-11" db="EMBL/GenBank/DDBJ databases">
        <authorList>
            <person name="Jaros S."/>
            <person name="Januszkiewicz K."/>
            <person name="Wedrychowicz H."/>
        </authorList>
    </citation>
    <scope>NUCLEOTIDE SEQUENCE [LARGE SCALE GENOMIC DNA]</scope>
    <source>
        <strain evidence="2 3">DSM 18231</strain>
    </source>
</reference>
<dbReference type="Proteomes" id="UP000184000">
    <property type="component" value="Unassembled WGS sequence"/>
</dbReference>
<dbReference type="GeneID" id="98639851"/>
<dbReference type="EMBL" id="FQXA01000003">
    <property type="protein sequence ID" value="SHH02350.1"/>
    <property type="molecule type" value="Genomic_DNA"/>
</dbReference>
<keyword evidence="1" id="KW-0472">Membrane</keyword>
<evidence type="ECO:0000313" key="3">
    <source>
        <dbReference type="Proteomes" id="UP000184000"/>
    </source>
</evidence>
<keyword evidence="1" id="KW-0812">Transmembrane</keyword>
<name>A0A1M5PKW1_9GAMM</name>
<evidence type="ECO:0000256" key="1">
    <source>
        <dbReference type="SAM" id="Phobius"/>
    </source>
</evidence>
<feature type="transmembrane region" description="Helical" evidence="1">
    <location>
        <begin position="29"/>
        <end position="48"/>
    </location>
</feature>
<evidence type="ECO:0000313" key="2">
    <source>
        <dbReference type="EMBL" id="SHH02350.1"/>
    </source>
</evidence>
<protein>
    <submittedName>
        <fullName evidence="2">Uncharacterized protein</fullName>
    </submittedName>
</protein>